<evidence type="ECO:0000313" key="5">
    <source>
        <dbReference type="EMBL" id="KAK9755810.1"/>
    </source>
</evidence>
<comment type="subcellular location">
    <subcellularLocation>
        <location evidence="1">Nucleus</location>
    </subcellularLocation>
</comment>
<dbReference type="Pfam" id="PF12656">
    <property type="entry name" value="G-patch_2"/>
    <property type="match status" value="1"/>
</dbReference>
<comment type="caution">
    <text evidence="5">The sequence shown here is derived from an EMBL/GenBank/DDBJ whole genome shotgun (WGS) entry which is preliminary data.</text>
</comment>
<dbReference type="InterPro" id="IPR000467">
    <property type="entry name" value="G_patch_dom"/>
</dbReference>
<evidence type="ECO:0000256" key="2">
    <source>
        <dbReference type="ARBA" id="ARBA00023242"/>
    </source>
</evidence>
<dbReference type="EMBL" id="JBDFQZ010000001">
    <property type="protein sequence ID" value="KAK9755810.1"/>
    <property type="molecule type" value="Genomic_DNA"/>
</dbReference>
<proteinExistence type="predicted"/>
<sequence>MTMKLETFAIKSKASSKPKFLKIFADDDSGSQNQPQKNPEFVSEFDPGKTLDYSSKRRIIITPKENEWRPHKKMKNLDFELENSDDVASKDSSGGSMSYGLNLRQNNGKIDASVVNNGSSSIDNLMIRQLKSDLETLPEEQGFDEFEDTPVDGFGAALLAGYGWKEGRGIGMNARDDVKVFEFKRRTAKEGLGFMADTPPSSKLVKEKENVGRIEGKNGGFGVGKETRVVRGSKMGLKGVAVKVLEDGMAVLDDQVGGRDCFRQGHRKRSGTLRNESQIPKSKFYSIGKGVFLP</sequence>
<evidence type="ECO:0000256" key="3">
    <source>
        <dbReference type="SAM" id="MobiDB-lite"/>
    </source>
</evidence>
<name>A0AAW1NGC4_SAPOF</name>
<dbReference type="GO" id="GO:0005681">
    <property type="term" value="C:spliceosomal complex"/>
    <property type="evidence" value="ECO:0007669"/>
    <property type="project" value="TreeGrafter"/>
</dbReference>
<evidence type="ECO:0000313" key="6">
    <source>
        <dbReference type="Proteomes" id="UP001443914"/>
    </source>
</evidence>
<dbReference type="InterPro" id="IPR045166">
    <property type="entry name" value="Spp2-like"/>
</dbReference>
<gene>
    <name evidence="5" type="ORF">RND81_01G052400</name>
</gene>
<evidence type="ECO:0000259" key="4">
    <source>
        <dbReference type="PROSITE" id="PS50174"/>
    </source>
</evidence>
<dbReference type="PANTHER" id="PTHR15818">
    <property type="entry name" value="G PATCH AND KOW-CONTAINING"/>
    <property type="match status" value="1"/>
</dbReference>
<keyword evidence="2" id="KW-0539">Nucleus</keyword>
<evidence type="ECO:0000256" key="1">
    <source>
        <dbReference type="ARBA" id="ARBA00004123"/>
    </source>
</evidence>
<dbReference type="PANTHER" id="PTHR15818:SF2">
    <property type="entry name" value="G-PATCH DOMAIN AND KOW MOTIFS-CONTAINING PROTEIN"/>
    <property type="match status" value="1"/>
</dbReference>
<feature type="domain" description="G-patch" evidence="4">
    <location>
        <begin position="151"/>
        <end position="197"/>
    </location>
</feature>
<keyword evidence="6" id="KW-1185">Reference proteome</keyword>
<dbReference type="GO" id="GO:0003676">
    <property type="term" value="F:nucleic acid binding"/>
    <property type="evidence" value="ECO:0007669"/>
    <property type="project" value="InterPro"/>
</dbReference>
<reference evidence="5" key="1">
    <citation type="submission" date="2024-03" db="EMBL/GenBank/DDBJ databases">
        <title>WGS assembly of Saponaria officinalis var. Norfolk2.</title>
        <authorList>
            <person name="Jenkins J."/>
            <person name="Shu S."/>
            <person name="Grimwood J."/>
            <person name="Barry K."/>
            <person name="Goodstein D."/>
            <person name="Schmutz J."/>
            <person name="Leebens-Mack J."/>
            <person name="Osbourn A."/>
        </authorList>
    </citation>
    <scope>NUCLEOTIDE SEQUENCE [LARGE SCALE GENOMIC DNA]</scope>
    <source>
        <strain evidence="5">JIC</strain>
    </source>
</reference>
<feature type="region of interest" description="Disordered" evidence="3">
    <location>
        <begin position="25"/>
        <end position="49"/>
    </location>
</feature>
<dbReference type="AlphaFoldDB" id="A0AAW1NGC4"/>
<dbReference type="GO" id="GO:0000398">
    <property type="term" value="P:mRNA splicing, via spliceosome"/>
    <property type="evidence" value="ECO:0007669"/>
    <property type="project" value="InterPro"/>
</dbReference>
<dbReference type="InterPro" id="IPR026822">
    <property type="entry name" value="Spp2/MOS2_G-patch"/>
</dbReference>
<organism evidence="5 6">
    <name type="scientific">Saponaria officinalis</name>
    <name type="common">Common soapwort</name>
    <name type="synonym">Lychnis saponaria</name>
    <dbReference type="NCBI Taxonomy" id="3572"/>
    <lineage>
        <taxon>Eukaryota</taxon>
        <taxon>Viridiplantae</taxon>
        <taxon>Streptophyta</taxon>
        <taxon>Embryophyta</taxon>
        <taxon>Tracheophyta</taxon>
        <taxon>Spermatophyta</taxon>
        <taxon>Magnoliopsida</taxon>
        <taxon>eudicotyledons</taxon>
        <taxon>Gunneridae</taxon>
        <taxon>Pentapetalae</taxon>
        <taxon>Caryophyllales</taxon>
        <taxon>Caryophyllaceae</taxon>
        <taxon>Caryophylleae</taxon>
        <taxon>Saponaria</taxon>
    </lineage>
</organism>
<dbReference type="PROSITE" id="PS50174">
    <property type="entry name" value="G_PATCH"/>
    <property type="match status" value="1"/>
</dbReference>
<dbReference type="Proteomes" id="UP001443914">
    <property type="component" value="Unassembled WGS sequence"/>
</dbReference>
<accession>A0AAW1NGC4</accession>
<protein>
    <recommendedName>
        <fullName evidence="4">G-patch domain-containing protein</fullName>
    </recommendedName>
</protein>